<gene>
    <name evidence="2" type="ORF">VFPFJ_04520</name>
</gene>
<evidence type="ECO:0000256" key="1">
    <source>
        <dbReference type="SAM" id="MobiDB-lite"/>
    </source>
</evidence>
<proteinExistence type="predicted"/>
<accession>A0A179HLC8</accession>
<feature type="compositionally biased region" description="Basic and acidic residues" evidence="1">
    <location>
        <begin position="1"/>
        <end position="12"/>
    </location>
</feature>
<organism evidence="2 3">
    <name type="scientific">Purpureocillium lilacinum</name>
    <name type="common">Paecilomyces lilacinus</name>
    <dbReference type="NCBI Taxonomy" id="33203"/>
    <lineage>
        <taxon>Eukaryota</taxon>
        <taxon>Fungi</taxon>
        <taxon>Dikarya</taxon>
        <taxon>Ascomycota</taxon>
        <taxon>Pezizomycotina</taxon>
        <taxon>Sordariomycetes</taxon>
        <taxon>Hypocreomycetidae</taxon>
        <taxon>Hypocreales</taxon>
        <taxon>Ophiocordycipitaceae</taxon>
        <taxon>Purpureocillium</taxon>
    </lineage>
</organism>
<evidence type="ECO:0000313" key="2">
    <source>
        <dbReference type="EMBL" id="OAQ90361.1"/>
    </source>
</evidence>
<dbReference type="EMBL" id="LSBI01000004">
    <property type="protein sequence ID" value="OAQ90361.1"/>
    <property type="molecule type" value="Genomic_DNA"/>
</dbReference>
<protein>
    <submittedName>
        <fullName evidence="2">Uncharacterized protein</fullName>
    </submittedName>
</protein>
<dbReference type="Proteomes" id="UP000078340">
    <property type="component" value="Unassembled WGS sequence"/>
</dbReference>
<comment type="caution">
    <text evidence="2">The sequence shown here is derived from an EMBL/GenBank/DDBJ whole genome shotgun (WGS) entry which is preliminary data.</text>
</comment>
<sequence length="122" mass="13526">MRPDVKPRELGGGRRGGVSSCAKSQGSNALFFFHLSVGECRAGVRRVMLVVLRRCCCCWSGRPCPFSQACQTRSLERLELKRPVVVEGGRPVRRLRGTESRQSWFPSGGATLLRTRHGSSYS</sequence>
<reference evidence="2 3" key="1">
    <citation type="submission" date="2016-02" db="EMBL/GenBank/DDBJ databases">
        <title>Biosynthesis of antibiotic leucinostatins and their inhibition on Phytophthora in bio-control Purpureocillium lilacinum.</title>
        <authorList>
            <person name="Wang G."/>
            <person name="Liu Z."/>
            <person name="Lin R."/>
            <person name="Li E."/>
            <person name="Mao Z."/>
            <person name="Ling J."/>
            <person name="Yin W."/>
            <person name="Xie B."/>
        </authorList>
    </citation>
    <scope>NUCLEOTIDE SEQUENCE [LARGE SCALE GENOMIC DNA]</scope>
    <source>
        <strain evidence="2">PLFJ-1</strain>
    </source>
</reference>
<dbReference type="AlphaFoldDB" id="A0A179HLC8"/>
<feature type="region of interest" description="Disordered" evidence="1">
    <location>
        <begin position="1"/>
        <end position="20"/>
    </location>
</feature>
<evidence type="ECO:0000313" key="3">
    <source>
        <dbReference type="Proteomes" id="UP000078340"/>
    </source>
</evidence>
<name>A0A179HLC8_PURLI</name>